<feature type="coiled-coil region" evidence="1">
    <location>
        <begin position="353"/>
        <end position="380"/>
    </location>
</feature>
<comment type="caution">
    <text evidence="3">The sequence shown here is derived from an EMBL/GenBank/DDBJ whole genome shotgun (WGS) entry which is preliminary data.</text>
</comment>
<evidence type="ECO:0000256" key="1">
    <source>
        <dbReference type="SAM" id="Coils"/>
    </source>
</evidence>
<keyword evidence="2" id="KW-0732">Signal</keyword>
<keyword evidence="1" id="KW-0175">Coiled coil</keyword>
<dbReference type="AlphaFoldDB" id="A0A6A1WF77"/>
<dbReference type="EMBL" id="RXIC02000020">
    <property type="protein sequence ID" value="KAB1223912.1"/>
    <property type="molecule type" value="Genomic_DNA"/>
</dbReference>
<reference evidence="3 4" key="1">
    <citation type="journal article" date="2019" name="Plant Biotechnol. J.">
        <title>The red bayberry genome and genetic basis of sex determination.</title>
        <authorList>
            <person name="Jia H.M."/>
            <person name="Jia H.J."/>
            <person name="Cai Q.L."/>
            <person name="Wang Y."/>
            <person name="Zhao H.B."/>
            <person name="Yang W.F."/>
            <person name="Wang G.Y."/>
            <person name="Li Y.H."/>
            <person name="Zhan D.L."/>
            <person name="Shen Y.T."/>
            <person name="Niu Q.F."/>
            <person name="Chang L."/>
            <person name="Qiu J."/>
            <person name="Zhao L."/>
            <person name="Xie H.B."/>
            <person name="Fu W.Y."/>
            <person name="Jin J."/>
            <person name="Li X.W."/>
            <person name="Jiao Y."/>
            <person name="Zhou C.C."/>
            <person name="Tu T."/>
            <person name="Chai C.Y."/>
            <person name="Gao J.L."/>
            <person name="Fan L.J."/>
            <person name="van de Weg E."/>
            <person name="Wang J.Y."/>
            <person name="Gao Z.S."/>
        </authorList>
    </citation>
    <scope>NUCLEOTIDE SEQUENCE [LARGE SCALE GENOMIC DNA]</scope>
    <source>
        <tissue evidence="3">Leaves</tissue>
    </source>
</reference>
<dbReference type="InterPro" id="IPR040348">
    <property type="entry name" value="POLAR-like"/>
</dbReference>
<dbReference type="PANTHER" id="PTHR33476">
    <property type="entry name" value="EMB|CAB62613.1"/>
    <property type="match status" value="1"/>
</dbReference>
<keyword evidence="4" id="KW-1185">Reference proteome</keyword>
<dbReference type="OrthoDB" id="1657181at2759"/>
<feature type="signal peptide" evidence="2">
    <location>
        <begin position="1"/>
        <end position="18"/>
    </location>
</feature>
<dbReference type="PANTHER" id="PTHR33476:SF4">
    <property type="entry name" value="POLAR LOCALIZATION DURING ASYMMETRIC DIVISION AND PROTEIN"/>
    <property type="match status" value="1"/>
</dbReference>
<evidence type="ECO:0000256" key="2">
    <source>
        <dbReference type="SAM" id="SignalP"/>
    </source>
</evidence>
<gene>
    <name evidence="3" type="ORF">CJ030_MR2G007374</name>
</gene>
<evidence type="ECO:0008006" key="5">
    <source>
        <dbReference type="Google" id="ProtNLM"/>
    </source>
</evidence>
<evidence type="ECO:0000313" key="4">
    <source>
        <dbReference type="Proteomes" id="UP000516437"/>
    </source>
</evidence>
<proteinExistence type="predicted"/>
<sequence>MWQVLLAAAVAGSTSLVAKHLFSPNADAPADPGPERTGNPFDNLDRQVSLTSALGSPPVPSGCNDCDNGREGNCEKHDGIFRFSSSGAASPSGSRNCRKKVAGVKKIGEKSGCVEAEAEAEVPRKSARRFAVSLKRRKIGKNLAAKSGSSSSKDNSLFGWGLGVGIMYMMSAGKVEISKLNIAMDETAKIVQELKTELSKKRSLDHLQIMGSASEVDAKSKKNSGDHTQLASNKFSIGSRDHNCIKDSVRPVIDDGECASSVLTEEPEPRMHEIDQLEAELESELQKLPCCITEAPHPEEMGPAMGEFDLENIAQPEVSATGFHEVEDQSLDSYQFRGVVPAELDQKLCHLLIEQQEHQIVELESELQVAQSKLHSKEAELLALKDCVRRLTAFSLSNVSVTGGTLPQGTNYFITWHCFLDDETEAQEEQGQTNAWDCNNKTEFESNKLLVGMKRTMDFEPCGNYLR</sequence>
<organism evidence="3 4">
    <name type="scientific">Morella rubra</name>
    <name type="common">Chinese bayberry</name>
    <dbReference type="NCBI Taxonomy" id="262757"/>
    <lineage>
        <taxon>Eukaryota</taxon>
        <taxon>Viridiplantae</taxon>
        <taxon>Streptophyta</taxon>
        <taxon>Embryophyta</taxon>
        <taxon>Tracheophyta</taxon>
        <taxon>Spermatophyta</taxon>
        <taxon>Magnoliopsida</taxon>
        <taxon>eudicotyledons</taxon>
        <taxon>Gunneridae</taxon>
        <taxon>Pentapetalae</taxon>
        <taxon>rosids</taxon>
        <taxon>fabids</taxon>
        <taxon>Fagales</taxon>
        <taxon>Myricaceae</taxon>
        <taxon>Morella</taxon>
    </lineage>
</organism>
<dbReference type="Proteomes" id="UP000516437">
    <property type="component" value="Chromosome 2"/>
</dbReference>
<accession>A0A6A1WF77</accession>
<feature type="chain" id="PRO_5025537280" description="Protein POLAR LOCALIZATION DURING ASYMMETRIC DIVISION AND REDISTRIBUTION" evidence="2">
    <location>
        <begin position="19"/>
        <end position="467"/>
    </location>
</feature>
<protein>
    <recommendedName>
        <fullName evidence="5">Protein POLAR LOCALIZATION DURING ASYMMETRIC DIVISION AND REDISTRIBUTION</fullName>
    </recommendedName>
</protein>
<dbReference type="GO" id="GO:0008356">
    <property type="term" value="P:asymmetric cell division"/>
    <property type="evidence" value="ECO:0007669"/>
    <property type="project" value="InterPro"/>
</dbReference>
<evidence type="ECO:0000313" key="3">
    <source>
        <dbReference type="EMBL" id="KAB1223912.1"/>
    </source>
</evidence>
<name>A0A6A1WF77_9ROSI</name>